<dbReference type="InterPro" id="IPR019734">
    <property type="entry name" value="TPR_rpt"/>
</dbReference>
<keyword evidence="2 3" id="KW-0802">TPR repeat</keyword>
<dbReference type="EMBL" id="CP036263">
    <property type="protein sequence ID" value="QDT01302.1"/>
    <property type="molecule type" value="Genomic_DNA"/>
</dbReference>
<keyword evidence="5" id="KW-1185">Reference proteome</keyword>
<dbReference type="Pfam" id="PF14559">
    <property type="entry name" value="TPR_19"/>
    <property type="match status" value="1"/>
</dbReference>
<dbReference type="Pfam" id="PF13432">
    <property type="entry name" value="TPR_16"/>
    <property type="match status" value="1"/>
</dbReference>
<dbReference type="AlphaFoldDB" id="A0A517N2E4"/>
<gene>
    <name evidence="4" type="ORF">HG15A2_46440</name>
</gene>
<evidence type="ECO:0000313" key="5">
    <source>
        <dbReference type="Proteomes" id="UP000319852"/>
    </source>
</evidence>
<organism evidence="4 5">
    <name type="scientific">Adhaeretor mobilis</name>
    <dbReference type="NCBI Taxonomy" id="1930276"/>
    <lineage>
        <taxon>Bacteria</taxon>
        <taxon>Pseudomonadati</taxon>
        <taxon>Planctomycetota</taxon>
        <taxon>Planctomycetia</taxon>
        <taxon>Pirellulales</taxon>
        <taxon>Lacipirellulaceae</taxon>
        <taxon>Adhaeretor</taxon>
    </lineage>
</organism>
<accession>A0A517N2E4</accession>
<reference evidence="4 5" key="1">
    <citation type="submission" date="2019-02" db="EMBL/GenBank/DDBJ databases">
        <title>Deep-cultivation of Planctomycetes and their phenomic and genomic characterization uncovers novel biology.</title>
        <authorList>
            <person name="Wiegand S."/>
            <person name="Jogler M."/>
            <person name="Boedeker C."/>
            <person name="Pinto D."/>
            <person name="Vollmers J."/>
            <person name="Rivas-Marin E."/>
            <person name="Kohn T."/>
            <person name="Peeters S.H."/>
            <person name="Heuer A."/>
            <person name="Rast P."/>
            <person name="Oberbeckmann S."/>
            <person name="Bunk B."/>
            <person name="Jeske O."/>
            <person name="Meyerdierks A."/>
            <person name="Storesund J.E."/>
            <person name="Kallscheuer N."/>
            <person name="Luecker S."/>
            <person name="Lage O.M."/>
            <person name="Pohl T."/>
            <person name="Merkel B.J."/>
            <person name="Hornburger P."/>
            <person name="Mueller R.-W."/>
            <person name="Bruemmer F."/>
            <person name="Labrenz M."/>
            <person name="Spormann A.M."/>
            <person name="Op den Camp H."/>
            <person name="Overmann J."/>
            <person name="Amann R."/>
            <person name="Jetten M.S.M."/>
            <person name="Mascher T."/>
            <person name="Medema M.H."/>
            <person name="Devos D.P."/>
            <person name="Kaster A.-K."/>
            <person name="Ovreas L."/>
            <person name="Rohde M."/>
            <person name="Galperin M.Y."/>
            <person name="Jogler C."/>
        </authorList>
    </citation>
    <scope>NUCLEOTIDE SEQUENCE [LARGE SCALE GENOMIC DNA]</scope>
    <source>
        <strain evidence="4 5">HG15A2</strain>
    </source>
</reference>
<dbReference type="Proteomes" id="UP000319852">
    <property type="component" value="Chromosome"/>
</dbReference>
<dbReference type="RefSeq" id="WP_145063392.1">
    <property type="nucleotide sequence ID" value="NZ_CP036263.1"/>
</dbReference>
<feature type="repeat" description="TPR" evidence="3">
    <location>
        <begin position="218"/>
        <end position="251"/>
    </location>
</feature>
<evidence type="ECO:0000256" key="1">
    <source>
        <dbReference type="ARBA" id="ARBA00022737"/>
    </source>
</evidence>
<dbReference type="PROSITE" id="PS50005">
    <property type="entry name" value="TPR"/>
    <property type="match status" value="2"/>
</dbReference>
<dbReference type="InterPro" id="IPR051685">
    <property type="entry name" value="Ycf3/AcsC/BcsC/TPR_MFPF"/>
</dbReference>
<dbReference type="InterPro" id="IPR011990">
    <property type="entry name" value="TPR-like_helical_dom_sf"/>
</dbReference>
<dbReference type="KEGG" id="amob:HG15A2_46440"/>
<keyword evidence="1" id="KW-0677">Repeat</keyword>
<feature type="repeat" description="TPR" evidence="3">
    <location>
        <begin position="252"/>
        <end position="285"/>
    </location>
</feature>
<dbReference type="Gene3D" id="1.25.40.10">
    <property type="entry name" value="Tetratricopeptide repeat domain"/>
    <property type="match status" value="1"/>
</dbReference>
<evidence type="ECO:0000313" key="4">
    <source>
        <dbReference type="EMBL" id="QDT01302.1"/>
    </source>
</evidence>
<dbReference type="PANTHER" id="PTHR44943:SF8">
    <property type="entry name" value="TPR REPEAT-CONTAINING PROTEIN MJ0263"/>
    <property type="match status" value="1"/>
</dbReference>
<dbReference type="SMART" id="SM00028">
    <property type="entry name" value="TPR"/>
    <property type="match status" value="3"/>
</dbReference>
<evidence type="ECO:0000256" key="2">
    <source>
        <dbReference type="ARBA" id="ARBA00022803"/>
    </source>
</evidence>
<dbReference type="SUPFAM" id="SSF48452">
    <property type="entry name" value="TPR-like"/>
    <property type="match status" value="1"/>
</dbReference>
<dbReference type="PANTHER" id="PTHR44943">
    <property type="entry name" value="CELLULOSE SYNTHASE OPERON PROTEIN C"/>
    <property type="match status" value="1"/>
</dbReference>
<name>A0A517N2E4_9BACT</name>
<protein>
    <submittedName>
        <fullName evidence="4">Tetratricopeptide repeat protein</fullName>
    </submittedName>
</protein>
<proteinExistence type="predicted"/>
<dbReference type="OrthoDB" id="261498at2"/>
<sequence>MSPSQPTLFGESQADTNLSGLSTPAMLAELLNVPVVAVRRWHRRGALLATCTIRKLPYFDFAEATIARKLASLVHAGCSLSEVDRKLDELAASLPDCRRPLADPTIVVHGAQLLERRGEELIQPGGQLLLEFEQECALFIAEEPLSDEIIAFPVSIESPNQQLNKPDSLQAPLAASKDLGDALREELLQQAVDFEVAGEFAQATETYRALLLAGANDAEVQFALADVLFMQGDISAARERYYMALELDEEFIEARLSLGCVLASAGETELAIAAFEGALELHREYADAHFHLANALQQAGQTERAKSHRETFLELAPESPWASSVREQLQT</sequence>
<evidence type="ECO:0000256" key="3">
    <source>
        <dbReference type="PROSITE-ProRule" id="PRU00339"/>
    </source>
</evidence>